<organism evidence="4 5">
    <name type="scientific">Physocladia obscura</name>
    <dbReference type="NCBI Taxonomy" id="109957"/>
    <lineage>
        <taxon>Eukaryota</taxon>
        <taxon>Fungi</taxon>
        <taxon>Fungi incertae sedis</taxon>
        <taxon>Chytridiomycota</taxon>
        <taxon>Chytridiomycota incertae sedis</taxon>
        <taxon>Chytridiomycetes</taxon>
        <taxon>Chytridiales</taxon>
        <taxon>Chytriomycetaceae</taxon>
        <taxon>Physocladia</taxon>
    </lineage>
</organism>
<evidence type="ECO:0000313" key="4">
    <source>
        <dbReference type="EMBL" id="KAJ3122756.1"/>
    </source>
</evidence>
<feature type="region of interest" description="Disordered" evidence="3">
    <location>
        <begin position="348"/>
        <end position="389"/>
    </location>
</feature>
<protein>
    <recommendedName>
        <fullName evidence="6">Nucleosome assembly protein</fullName>
    </recommendedName>
</protein>
<dbReference type="PANTHER" id="PTHR11875">
    <property type="entry name" value="TESTIS-SPECIFIC Y-ENCODED PROTEIN"/>
    <property type="match status" value="1"/>
</dbReference>
<evidence type="ECO:0000256" key="3">
    <source>
        <dbReference type="SAM" id="MobiDB-lite"/>
    </source>
</evidence>
<dbReference type="GO" id="GO:0005634">
    <property type="term" value="C:nucleus"/>
    <property type="evidence" value="ECO:0007669"/>
    <property type="project" value="InterPro"/>
</dbReference>
<reference evidence="4" key="1">
    <citation type="submission" date="2020-05" db="EMBL/GenBank/DDBJ databases">
        <title>Phylogenomic resolution of chytrid fungi.</title>
        <authorList>
            <person name="Stajich J.E."/>
            <person name="Amses K."/>
            <person name="Simmons R."/>
            <person name="Seto K."/>
            <person name="Myers J."/>
            <person name="Bonds A."/>
            <person name="Quandt C.A."/>
            <person name="Barry K."/>
            <person name="Liu P."/>
            <person name="Grigoriev I."/>
            <person name="Longcore J.E."/>
            <person name="James T.Y."/>
        </authorList>
    </citation>
    <scope>NUCLEOTIDE SEQUENCE</scope>
    <source>
        <strain evidence="4">JEL0513</strain>
    </source>
</reference>
<dbReference type="Proteomes" id="UP001211907">
    <property type="component" value="Unassembled WGS sequence"/>
</dbReference>
<feature type="compositionally biased region" description="Basic and acidic residues" evidence="3">
    <location>
        <begin position="379"/>
        <end position="389"/>
    </location>
</feature>
<evidence type="ECO:0008006" key="6">
    <source>
        <dbReference type="Google" id="ProtNLM"/>
    </source>
</evidence>
<feature type="non-terminal residue" evidence="4">
    <location>
        <position position="389"/>
    </location>
</feature>
<dbReference type="InterPro" id="IPR037231">
    <property type="entry name" value="NAP-like_sf"/>
</dbReference>
<dbReference type="Gene3D" id="1.20.5.1500">
    <property type="match status" value="1"/>
</dbReference>
<dbReference type="FunFam" id="1.20.5.1500:FF:000001">
    <property type="entry name" value="Nucleosome assembly protein 1-like 1"/>
    <property type="match status" value="1"/>
</dbReference>
<evidence type="ECO:0000256" key="2">
    <source>
        <dbReference type="RuleBase" id="RU003876"/>
    </source>
</evidence>
<dbReference type="AlphaFoldDB" id="A0AAD5T0N1"/>
<dbReference type="EMBL" id="JADGJH010000784">
    <property type="protein sequence ID" value="KAJ3122756.1"/>
    <property type="molecule type" value="Genomic_DNA"/>
</dbReference>
<evidence type="ECO:0000313" key="5">
    <source>
        <dbReference type="Proteomes" id="UP001211907"/>
    </source>
</evidence>
<proteinExistence type="inferred from homology"/>
<feature type="compositionally biased region" description="Acidic residues" evidence="3">
    <location>
        <begin position="348"/>
        <end position="376"/>
    </location>
</feature>
<dbReference type="Gene3D" id="3.30.1120.90">
    <property type="entry name" value="Nucleosome assembly protein"/>
    <property type="match status" value="1"/>
</dbReference>
<dbReference type="SUPFAM" id="SSF143113">
    <property type="entry name" value="NAP-like"/>
    <property type="match status" value="1"/>
</dbReference>
<gene>
    <name evidence="4" type="ORF">HK100_011855</name>
</gene>
<keyword evidence="5" id="KW-1185">Reference proteome</keyword>
<dbReference type="Pfam" id="PF00956">
    <property type="entry name" value="NAP"/>
    <property type="match status" value="1"/>
</dbReference>
<dbReference type="InterPro" id="IPR002164">
    <property type="entry name" value="NAP_family"/>
</dbReference>
<sequence length="389" mass="44315">PRSKRFQVCGAALCCRVIALIVLNARCRKGNQLSGAFQHPAVLGALQARLNGLVGKPSSYIADLPADVKRRLNALKNIQDKHSELESKFREEVLALEKKYLTKHQPLYDQRAKIVTGEVEPADKDCEREPDSDDEGEEVASMDIFFELIFIHYSYQAPKPASSTKTKGVPEFWLTALKTNGPISEFITERDEEALKSLINIKYSFLADNPGFKLEFFFDDNEFFTNKKLEKTYFLINSPDTAYGDVVYDHAEGTKIEWKEDKDLSVTVEVKTQRHKTTNKTRTIKKTVPSETFFSFFNPPKLPKEEDEDAEEGIDEKLEQDYEIGEIIKDKIIPHAVDWFTGKALQYEEDDYDEFDEDDEFDGEDGEDDDDDEDGAGADGEKPAECKQQ</sequence>
<accession>A0AAD5T0N1</accession>
<comment type="similarity">
    <text evidence="1 2">Belongs to the nucleosome assembly protein (NAP) family.</text>
</comment>
<name>A0AAD5T0N1_9FUNG</name>
<dbReference type="GO" id="GO:0006334">
    <property type="term" value="P:nucleosome assembly"/>
    <property type="evidence" value="ECO:0007669"/>
    <property type="project" value="InterPro"/>
</dbReference>
<comment type="caution">
    <text evidence="4">The sequence shown here is derived from an EMBL/GenBank/DDBJ whole genome shotgun (WGS) entry which is preliminary data.</text>
</comment>
<evidence type="ECO:0000256" key="1">
    <source>
        <dbReference type="ARBA" id="ARBA00009947"/>
    </source>
</evidence>